<dbReference type="InterPro" id="IPR031314">
    <property type="entry name" value="DNK_dom"/>
</dbReference>
<dbReference type="AlphaFoldDB" id="A0A2V1H2D4"/>
<dbReference type="PANTHER" id="PTHR10513:SF35">
    <property type="entry name" value="DEOXYADENOSINE KINASE"/>
    <property type="match status" value="1"/>
</dbReference>
<organism evidence="2 3">
    <name type="scientific">Pelagibaculum spongiae</name>
    <dbReference type="NCBI Taxonomy" id="2080658"/>
    <lineage>
        <taxon>Bacteria</taxon>
        <taxon>Pseudomonadati</taxon>
        <taxon>Pseudomonadota</taxon>
        <taxon>Gammaproteobacteria</taxon>
        <taxon>Oceanospirillales</taxon>
        <taxon>Pelagibaculum</taxon>
    </lineage>
</organism>
<dbReference type="PANTHER" id="PTHR10513">
    <property type="entry name" value="DEOXYNUCLEOSIDE KINASE"/>
    <property type="match status" value="1"/>
</dbReference>
<evidence type="ECO:0000313" key="2">
    <source>
        <dbReference type="EMBL" id="PVZ72130.1"/>
    </source>
</evidence>
<dbReference type="InterPro" id="IPR027417">
    <property type="entry name" value="P-loop_NTPase"/>
</dbReference>
<evidence type="ECO:0000313" key="3">
    <source>
        <dbReference type="Proteomes" id="UP000244906"/>
    </source>
</evidence>
<name>A0A2V1H2D4_9GAMM</name>
<proteinExistence type="predicted"/>
<dbReference type="GO" id="GO:0005737">
    <property type="term" value="C:cytoplasm"/>
    <property type="evidence" value="ECO:0007669"/>
    <property type="project" value="TreeGrafter"/>
</dbReference>
<keyword evidence="2" id="KW-0808">Transferase</keyword>
<dbReference type="GO" id="GO:0019136">
    <property type="term" value="F:deoxynucleoside kinase activity"/>
    <property type="evidence" value="ECO:0007669"/>
    <property type="project" value="TreeGrafter"/>
</dbReference>
<comment type="caution">
    <text evidence="2">The sequence shown here is derived from an EMBL/GenBank/DDBJ whole genome shotgun (WGS) entry which is preliminary data.</text>
</comment>
<dbReference type="RefSeq" id="WP_116685715.1">
    <property type="nucleotide sequence ID" value="NZ_CAWNYD010000001.1"/>
</dbReference>
<gene>
    <name evidence="2" type="ORF">DC094_03695</name>
</gene>
<dbReference type="Proteomes" id="UP000244906">
    <property type="component" value="Unassembled WGS sequence"/>
</dbReference>
<protein>
    <submittedName>
        <fullName evidence="2">Deoxyguanosine kinase</fullName>
    </submittedName>
</protein>
<dbReference type="EMBL" id="QDDL01000001">
    <property type="protein sequence ID" value="PVZ72130.1"/>
    <property type="molecule type" value="Genomic_DNA"/>
</dbReference>
<dbReference type="InterPro" id="IPR050566">
    <property type="entry name" value="Deoxyribonucleoside_kinase"/>
</dbReference>
<keyword evidence="2" id="KW-0418">Kinase</keyword>
<sequence length="218" mass="24932">MRDKPFKLIAVEGNIGAGKSTLLGPLVDALNEVTGEKWQLIKEDVDENPEFQKLLAEFTKDPSARIRFQRFITNHRAQLLEGVDESINYVIERSLVSDLIFSQANLSNMPRPDGEDICYYYDIHDRLETYPKIDMVVYLQTNAHVCYERMLSRARESESGTPESYIELISDFHDCLLPHICRDHDIELATMDWDDFGCPEQVAAVIDEAFKTKVAKAA</sequence>
<accession>A0A2V1H2D4</accession>
<keyword evidence="3" id="KW-1185">Reference proteome</keyword>
<reference evidence="2 3" key="1">
    <citation type="submission" date="2018-04" db="EMBL/GenBank/DDBJ databases">
        <title>Thalassorhabdus spongiae gen. nov., sp. nov., isolated from a marine sponge in South-West Iceland.</title>
        <authorList>
            <person name="Knobloch S."/>
            <person name="Daussin A."/>
            <person name="Johannsson R."/>
            <person name="Marteinsson V.T."/>
        </authorList>
    </citation>
    <scope>NUCLEOTIDE SEQUENCE [LARGE SCALE GENOMIC DNA]</scope>
    <source>
        <strain evidence="2 3">Hp12</strain>
    </source>
</reference>
<dbReference type="Gene3D" id="3.40.50.300">
    <property type="entry name" value="P-loop containing nucleotide triphosphate hydrolases"/>
    <property type="match status" value="1"/>
</dbReference>
<feature type="domain" description="Deoxynucleoside kinase" evidence="1">
    <location>
        <begin position="9"/>
        <end position="179"/>
    </location>
</feature>
<dbReference type="SUPFAM" id="SSF52540">
    <property type="entry name" value="P-loop containing nucleoside triphosphate hydrolases"/>
    <property type="match status" value="1"/>
</dbReference>
<dbReference type="Pfam" id="PF01712">
    <property type="entry name" value="dNK"/>
    <property type="match status" value="1"/>
</dbReference>
<evidence type="ECO:0000259" key="1">
    <source>
        <dbReference type="Pfam" id="PF01712"/>
    </source>
</evidence>
<dbReference type="OrthoDB" id="9776634at2"/>